<feature type="transmembrane region" description="Helical" evidence="1">
    <location>
        <begin position="76"/>
        <end position="100"/>
    </location>
</feature>
<feature type="transmembrane region" description="Helical" evidence="1">
    <location>
        <begin position="12"/>
        <end position="35"/>
    </location>
</feature>
<evidence type="ECO:0000313" key="2">
    <source>
        <dbReference type="EMBL" id="MDV0446136.1"/>
    </source>
</evidence>
<evidence type="ECO:0000313" key="3">
    <source>
        <dbReference type="Proteomes" id="UP001272052"/>
    </source>
</evidence>
<dbReference type="RefSeq" id="WP_318786575.1">
    <property type="nucleotide sequence ID" value="NZ_JAWDKC010000033.1"/>
</dbReference>
<organism evidence="2 3">
    <name type="scientific">Methanimicrococcus hacksteinii</name>
    <dbReference type="NCBI Taxonomy" id="3028293"/>
    <lineage>
        <taxon>Archaea</taxon>
        <taxon>Methanobacteriati</taxon>
        <taxon>Methanobacteriota</taxon>
        <taxon>Stenosarchaea group</taxon>
        <taxon>Methanomicrobia</taxon>
        <taxon>Methanosarcinales</taxon>
        <taxon>Methanosarcinaceae</taxon>
        <taxon>Methanimicrococcus</taxon>
    </lineage>
</organism>
<reference evidence="2 3" key="1">
    <citation type="submission" date="2023-06" db="EMBL/GenBank/DDBJ databases">
        <title>Genome sequence of Methanimicrococcus sp. At1.</title>
        <authorList>
            <person name="Protasov E."/>
            <person name="Platt K."/>
            <person name="Poehlein A."/>
            <person name="Daniel R."/>
            <person name="Brune A."/>
        </authorList>
    </citation>
    <scope>NUCLEOTIDE SEQUENCE [LARGE SCALE GENOMIC DNA]</scope>
    <source>
        <strain evidence="2 3">At1</strain>
    </source>
</reference>
<dbReference type="EMBL" id="JAWDKC010000033">
    <property type="protein sequence ID" value="MDV0446136.1"/>
    <property type="molecule type" value="Genomic_DNA"/>
</dbReference>
<evidence type="ECO:0000256" key="1">
    <source>
        <dbReference type="SAM" id="Phobius"/>
    </source>
</evidence>
<sequence>MVKSIQRKITSAYSLWLFAVFIIMVAYLLITGNIFMTYQDAMPWIIGYIILAVLGNVGALIAMYKLLVPNQDSLKFIAVYEILFIVILGISYLVMAMQWLPDGIGNINFETILNAVLPIMFIFLILAEFIFSKALRMMPIRAN</sequence>
<dbReference type="Proteomes" id="UP001272052">
    <property type="component" value="Unassembled WGS sequence"/>
</dbReference>
<protein>
    <submittedName>
        <fullName evidence="2">Uncharacterized protein</fullName>
    </submittedName>
</protein>
<keyword evidence="1" id="KW-0812">Transmembrane</keyword>
<comment type="caution">
    <text evidence="2">The sequence shown here is derived from an EMBL/GenBank/DDBJ whole genome shotgun (WGS) entry which is preliminary data.</text>
</comment>
<name>A0ABU3VSJ2_9EURY</name>
<keyword evidence="1" id="KW-1133">Transmembrane helix</keyword>
<accession>A0ABU3VSJ2</accession>
<gene>
    <name evidence="2" type="ORF">MmiAt1_17530</name>
</gene>
<proteinExistence type="predicted"/>
<keyword evidence="3" id="KW-1185">Reference proteome</keyword>
<feature type="transmembrane region" description="Helical" evidence="1">
    <location>
        <begin position="112"/>
        <end position="131"/>
    </location>
</feature>
<keyword evidence="1" id="KW-0472">Membrane</keyword>
<feature type="transmembrane region" description="Helical" evidence="1">
    <location>
        <begin position="41"/>
        <end position="64"/>
    </location>
</feature>